<dbReference type="Proteomes" id="UP000887564">
    <property type="component" value="Unplaced"/>
</dbReference>
<sequence length="131" mass="14892">MPEQRDEIYVQICNQTYRNRVKANAEKAWVLMLCACNSFPPSIHLFPMLMQWRPLPFVTPFNLYVLKIGVYKNLVVLTSGLQSGFYIAEMNALKAAIYIKNELYVTGQGIYSHTNAMTTSALSDAHRATEP</sequence>
<organism evidence="2 3">
    <name type="scientific">Parascaris equorum</name>
    <name type="common">Equine roundworm</name>
    <dbReference type="NCBI Taxonomy" id="6256"/>
    <lineage>
        <taxon>Eukaryota</taxon>
        <taxon>Metazoa</taxon>
        <taxon>Ecdysozoa</taxon>
        <taxon>Nematoda</taxon>
        <taxon>Chromadorea</taxon>
        <taxon>Rhabditida</taxon>
        <taxon>Spirurina</taxon>
        <taxon>Ascaridomorpha</taxon>
        <taxon>Ascaridoidea</taxon>
        <taxon>Ascarididae</taxon>
        <taxon>Parascaris</taxon>
    </lineage>
</organism>
<dbReference type="AlphaFoldDB" id="A0A914R7G8"/>
<proteinExistence type="predicted"/>
<accession>A0A914R7G8</accession>
<dbReference type="Pfam" id="PF00784">
    <property type="entry name" value="MyTH4"/>
    <property type="match status" value="1"/>
</dbReference>
<evidence type="ECO:0000259" key="1">
    <source>
        <dbReference type="PROSITE" id="PS51016"/>
    </source>
</evidence>
<dbReference type="Gene3D" id="1.25.40.530">
    <property type="entry name" value="MyTH4 domain"/>
    <property type="match status" value="1"/>
</dbReference>
<dbReference type="InterPro" id="IPR038185">
    <property type="entry name" value="MyTH4_dom_sf"/>
</dbReference>
<feature type="domain" description="MyTH4" evidence="1">
    <location>
        <begin position="1"/>
        <end position="94"/>
    </location>
</feature>
<dbReference type="GO" id="GO:0005856">
    <property type="term" value="C:cytoskeleton"/>
    <property type="evidence" value="ECO:0007669"/>
    <property type="project" value="InterPro"/>
</dbReference>
<protein>
    <submittedName>
        <fullName evidence="3">MyTH4 domain-containing protein</fullName>
    </submittedName>
</protein>
<reference evidence="3" key="1">
    <citation type="submission" date="2022-11" db="UniProtKB">
        <authorList>
            <consortium name="WormBaseParasite"/>
        </authorList>
    </citation>
    <scope>IDENTIFICATION</scope>
</reference>
<dbReference type="WBParaSite" id="PEQ_0000220801-mRNA-1">
    <property type="protein sequence ID" value="PEQ_0000220801-mRNA-1"/>
    <property type="gene ID" value="PEQ_0000220801"/>
</dbReference>
<dbReference type="PROSITE" id="PS51016">
    <property type="entry name" value="MYTH4"/>
    <property type="match status" value="1"/>
</dbReference>
<keyword evidence="2" id="KW-1185">Reference proteome</keyword>
<dbReference type="InterPro" id="IPR000857">
    <property type="entry name" value="MyTH4_dom"/>
</dbReference>
<name>A0A914R7G8_PAREQ</name>
<evidence type="ECO:0000313" key="2">
    <source>
        <dbReference type="Proteomes" id="UP000887564"/>
    </source>
</evidence>
<evidence type="ECO:0000313" key="3">
    <source>
        <dbReference type="WBParaSite" id="PEQ_0000220801-mRNA-1"/>
    </source>
</evidence>